<proteinExistence type="predicted"/>
<dbReference type="GeneID" id="72009512"/>
<name>A0ABQ8KJC1_9APHY</name>
<protein>
    <submittedName>
        <fullName evidence="2">Uncharacterized protein</fullName>
    </submittedName>
</protein>
<feature type="compositionally biased region" description="Polar residues" evidence="1">
    <location>
        <begin position="138"/>
        <end position="150"/>
    </location>
</feature>
<evidence type="ECO:0000313" key="2">
    <source>
        <dbReference type="EMBL" id="KAH9837941.1"/>
    </source>
</evidence>
<dbReference type="Proteomes" id="UP000814176">
    <property type="component" value="Unassembled WGS sequence"/>
</dbReference>
<evidence type="ECO:0000313" key="3">
    <source>
        <dbReference type="Proteomes" id="UP000814176"/>
    </source>
</evidence>
<accession>A0ABQ8KJC1</accession>
<dbReference type="EMBL" id="JADCUA010000008">
    <property type="protein sequence ID" value="KAH9837941.1"/>
    <property type="molecule type" value="Genomic_DNA"/>
</dbReference>
<dbReference type="RefSeq" id="XP_047779979.1">
    <property type="nucleotide sequence ID" value="XM_047928780.1"/>
</dbReference>
<reference evidence="2 3" key="1">
    <citation type="journal article" date="2021" name="Environ. Microbiol.">
        <title>Gene family expansions and transcriptome signatures uncover fungal adaptations to wood decay.</title>
        <authorList>
            <person name="Hage H."/>
            <person name="Miyauchi S."/>
            <person name="Viragh M."/>
            <person name="Drula E."/>
            <person name="Min B."/>
            <person name="Chaduli D."/>
            <person name="Navarro D."/>
            <person name="Favel A."/>
            <person name="Norest M."/>
            <person name="Lesage-Meessen L."/>
            <person name="Balint B."/>
            <person name="Merenyi Z."/>
            <person name="de Eugenio L."/>
            <person name="Morin E."/>
            <person name="Martinez A.T."/>
            <person name="Baldrian P."/>
            <person name="Stursova M."/>
            <person name="Martinez M.J."/>
            <person name="Novotny C."/>
            <person name="Magnuson J.K."/>
            <person name="Spatafora J.W."/>
            <person name="Maurice S."/>
            <person name="Pangilinan J."/>
            <person name="Andreopoulos W."/>
            <person name="LaButti K."/>
            <person name="Hundley H."/>
            <person name="Na H."/>
            <person name="Kuo A."/>
            <person name="Barry K."/>
            <person name="Lipzen A."/>
            <person name="Henrissat B."/>
            <person name="Riley R."/>
            <person name="Ahrendt S."/>
            <person name="Nagy L.G."/>
            <person name="Grigoriev I.V."/>
            <person name="Martin F."/>
            <person name="Rosso M.N."/>
        </authorList>
    </citation>
    <scope>NUCLEOTIDE SEQUENCE [LARGE SCALE GENOMIC DNA]</scope>
    <source>
        <strain evidence="2 3">CIRM-BRFM 1785</strain>
    </source>
</reference>
<feature type="region of interest" description="Disordered" evidence="1">
    <location>
        <begin position="51"/>
        <end position="175"/>
    </location>
</feature>
<feature type="compositionally biased region" description="Low complexity" evidence="1">
    <location>
        <begin position="79"/>
        <end position="88"/>
    </location>
</feature>
<gene>
    <name evidence="2" type="ORF">C8Q71DRAFT_898820</name>
</gene>
<feature type="region of interest" description="Disordered" evidence="1">
    <location>
        <begin position="1"/>
        <end position="31"/>
    </location>
</feature>
<comment type="caution">
    <text evidence="2">The sequence shown here is derived from an EMBL/GenBank/DDBJ whole genome shotgun (WGS) entry which is preliminary data.</text>
</comment>
<organism evidence="2 3">
    <name type="scientific">Rhodofomes roseus</name>
    <dbReference type="NCBI Taxonomy" id="34475"/>
    <lineage>
        <taxon>Eukaryota</taxon>
        <taxon>Fungi</taxon>
        <taxon>Dikarya</taxon>
        <taxon>Basidiomycota</taxon>
        <taxon>Agaricomycotina</taxon>
        <taxon>Agaricomycetes</taxon>
        <taxon>Polyporales</taxon>
        <taxon>Rhodofomes</taxon>
    </lineage>
</organism>
<sequence>MQTQPTNMNTSNQGKCPARKHSRQACRDYGRGNEQAGGCAALFSAMYAQASPPASAPYLPQPLPQQPYASYNRFDTVLRPSSGPSGSPSCPPRGSPRPLAAQEQSYDNYAYDNGSSTPPDPDGDDFYASQTDFRDQHANTAPSIATQSIWVPSPPLSPVLDQSHLRPGNQAALLS</sequence>
<keyword evidence="3" id="KW-1185">Reference proteome</keyword>
<evidence type="ECO:0000256" key="1">
    <source>
        <dbReference type="SAM" id="MobiDB-lite"/>
    </source>
</evidence>
<feature type="compositionally biased region" description="Polar residues" evidence="1">
    <location>
        <begin position="102"/>
        <end position="117"/>
    </location>
</feature>
<feature type="compositionally biased region" description="Polar residues" evidence="1">
    <location>
        <begin position="1"/>
        <end position="14"/>
    </location>
</feature>